<evidence type="ECO:0000313" key="1">
    <source>
        <dbReference type="EMBL" id="JAD33411.1"/>
    </source>
</evidence>
<organism evidence="1">
    <name type="scientific">Arundo donax</name>
    <name type="common">Giant reed</name>
    <name type="synonym">Donax arundinaceus</name>
    <dbReference type="NCBI Taxonomy" id="35708"/>
    <lineage>
        <taxon>Eukaryota</taxon>
        <taxon>Viridiplantae</taxon>
        <taxon>Streptophyta</taxon>
        <taxon>Embryophyta</taxon>
        <taxon>Tracheophyta</taxon>
        <taxon>Spermatophyta</taxon>
        <taxon>Magnoliopsida</taxon>
        <taxon>Liliopsida</taxon>
        <taxon>Poales</taxon>
        <taxon>Poaceae</taxon>
        <taxon>PACMAD clade</taxon>
        <taxon>Arundinoideae</taxon>
        <taxon>Arundineae</taxon>
        <taxon>Arundo</taxon>
    </lineage>
</organism>
<protein>
    <submittedName>
        <fullName evidence="1">Uncharacterized protein</fullName>
    </submittedName>
</protein>
<sequence>MPDVHHNGTVCIKTHELLKL</sequence>
<proteinExistence type="predicted"/>
<reference evidence="1" key="2">
    <citation type="journal article" date="2015" name="Data Brief">
        <title>Shoot transcriptome of the giant reed, Arundo donax.</title>
        <authorList>
            <person name="Barrero R.A."/>
            <person name="Guerrero F.D."/>
            <person name="Moolhuijzen P."/>
            <person name="Goolsby J.A."/>
            <person name="Tidwell J."/>
            <person name="Bellgard S.E."/>
            <person name="Bellgard M.I."/>
        </authorList>
    </citation>
    <scope>NUCLEOTIDE SEQUENCE</scope>
    <source>
        <tissue evidence="1">Shoot tissue taken approximately 20 cm above the soil surface</tissue>
    </source>
</reference>
<name>A0A0A8Z3N5_ARUDO</name>
<reference evidence="1" key="1">
    <citation type="submission" date="2014-09" db="EMBL/GenBank/DDBJ databases">
        <authorList>
            <person name="Magalhaes I.L.F."/>
            <person name="Oliveira U."/>
            <person name="Santos F.R."/>
            <person name="Vidigal T.H.D.A."/>
            <person name="Brescovit A.D."/>
            <person name="Santos A.J."/>
        </authorList>
    </citation>
    <scope>NUCLEOTIDE SEQUENCE</scope>
    <source>
        <tissue evidence="1">Shoot tissue taken approximately 20 cm above the soil surface</tissue>
    </source>
</reference>
<dbReference type="AlphaFoldDB" id="A0A0A8Z3N5"/>
<accession>A0A0A8Z3N5</accession>
<dbReference type="EMBL" id="GBRH01264484">
    <property type="protein sequence ID" value="JAD33411.1"/>
    <property type="molecule type" value="Transcribed_RNA"/>
</dbReference>